<dbReference type="EMBL" id="BMML01000012">
    <property type="protein sequence ID" value="GGN21482.1"/>
    <property type="molecule type" value="Genomic_DNA"/>
</dbReference>
<evidence type="ECO:0000313" key="3">
    <source>
        <dbReference type="Proteomes" id="UP000653411"/>
    </source>
</evidence>
<dbReference type="AlphaFoldDB" id="A0A918CTB0"/>
<reference evidence="2" key="1">
    <citation type="journal article" date="2014" name="Int. J. Syst. Evol. Microbiol.">
        <title>Complete genome sequence of Corynebacterium casei LMG S-19264T (=DSM 44701T), isolated from a smear-ripened cheese.</title>
        <authorList>
            <consortium name="US DOE Joint Genome Institute (JGI-PGF)"/>
            <person name="Walter F."/>
            <person name="Albersmeier A."/>
            <person name="Kalinowski J."/>
            <person name="Ruckert C."/>
        </authorList>
    </citation>
    <scope>NUCLEOTIDE SEQUENCE</scope>
    <source>
        <strain evidence="2">CGMCC 4.7110</strain>
    </source>
</reference>
<protein>
    <recommendedName>
        <fullName evidence="1">KANL3/Tex30 alpha/beta hydrolase-like domain-containing protein</fullName>
    </recommendedName>
</protein>
<organism evidence="2 3">
    <name type="scientific">Streptomyces fuscichromogenes</name>
    <dbReference type="NCBI Taxonomy" id="1324013"/>
    <lineage>
        <taxon>Bacteria</taxon>
        <taxon>Bacillati</taxon>
        <taxon>Actinomycetota</taxon>
        <taxon>Actinomycetes</taxon>
        <taxon>Kitasatosporales</taxon>
        <taxon>Streptomycetaceae</taxon>
        <taxon>Streptomyces</taxon>
    </lineage>
</organism>
<dbReference type="InterPro" id="IPR029058">
    <property type="entry name" value="AB_hydrolase_fold"/>
</dbReference>
<accession>A0A918CTB0</accession>
<feature type="domain" description="KANL3/Tex30 alpha/beta hydrolase-like" evidence="1">
    <location>
        <begin position="89"/>
        <end position="202"/>
    </location>
</feature>
<sequence length="237" mass="25342">MDAVADGRVVEADGSALVVRRRPRDRTRAAVLVLHGGQENGHRPAHPWQPAALRMRPFLTAAASVSSPRDVLIGQVRYRYQGWNDAADALQDTLRALDELRGLAGDASVVLVGHSMGGRAALRAASDPSVCGVLALAPWCPPGDPVDDLTGTRIVVLHGDHDRTTGPADSAAYVRQARTAGAQAGMVLLRGGDHAMLRRSRDWHRASAAAIRRLLRPERDLDGWTAQACASDGPLLR</sequence>
<dbReference type="SUPFAM" id="SSF53474">
    <property type="entry name" value="alpha/beta-Hydrolases"/>
    <property type="match status" value="1"/>
</dbReference>
<reference evidence="2" key="2">
    <citation type="submission" date="2020-09" db="EMBL/GenBank/DDBJ databases">
        <authorList>
            <person name="Sun Q."/>
            <person name="Zhou Y."/>
        </authorList>
    </citation>
    <scope>NUCLEOTIDE SEQUENCE</scope>
    <source>
        <strain evidence="2">CGMCC 4.7110</strain>
    </source>
</reference>
<keyword evidence="3" id="KW-1185">Reference proteome</keyword>
<evidence type="ECO:0000259" key="1">
    <source>
        <dbReference type="Pfam" id="PF20408"/>
    </source>
</evidence>
<dbReference type="Pfam" id="PF20408">
    <property type="entry name" value="Abhydrolase_11"/>
    <property type="match status" value="1"/>
</dbReference>
<comment type="caution">
    <text evidence="2">The sequence shown here is derived from an EMBL/GenBank/DDBJ whole genome shotgun (WGS) entry which is preliminary data.</text>
</comment>
<proteinExistence type="predicted"/>
<dbReference type="Proteomes" id="UP000653411">
    <property type="component" value="Unassembled WGS sequence"/>
</dbReference>
<dbReference type="InterPro" id="IPR046879">
    <property type="entry name" value="KANL3/Tex30_Abhydrolase"/>
</dbReference>
<name>A0A918CTB0_9ACTN</name>
<dbReference type="Gene3D" id="3.40.50.1820">
    <property type="entry name" value="alpha/beta hydrolase"/>
    <property type="match status" value="1"/>
</dbReference>
<evidence type="ECO:0000313" key="2">
    <source>
        <dbReference type="EMBL" id="GGN21482.1"/>
    </source>
</evidence>
<gene>
    <name evidence="2" type="ORF">GCM10011578_052630</name>
</gene>